<dbReference type="InterPro" id="IPR002347">
    <property type="entry name" value="SDR_fam"/>
</dbReference>
<dbReference type="SUPFAM" id="SSF51735">
    <property type="entry name" value="NAD(P)-binding Rossmann-fold domains"/>
    <property type="match status" value="1"/>
</dbReference>
<comment type="caution">
    <text evidence="3">The sequence shown here is derived from an EMBL/GenBank/DDBJ whole genome shotgun (WGS) entry which is preliminary data.</text>
</comment>
<dbReference type="PRINTS" id="PR00080">
    <property type="entry name" value="SDRFAMILY"/>
</dbReference>
<gene>
    <name evidence="3" type="ORF">LTR25_009837</name>
</gene>
<proteinExistence type="inferred from homology"/>
<dbReference type="InterPro" id="IPR036291">
    <property type="entry name" value="NAD(P)-bd_dom_sf"/>
</dbReference>
<sequence>MASYLITGANRGIGLELVTQLAQAPSSQVSIVFAASRQSEPSDSHASSPLQNLIDTSSGRVVHVPMVITSRASLDKAAAEIEAHLAKLGDGNGDTKGLDVLINNAGVMPPSFQGIAKMDNLRYALEVNVEAVHETIAAFLPLLQGGTLKKVVNITTTLGSITQAPKYTWAPFPAYKISKAAMNMLTVLYAQEYAKEGFTVFGISPGWLKTEMGSQQADLDVDVGVKAVLDNIFQSTPEKYNGTFQNVRVPGWENKEGPNQYDGKVVPW</sequence>
<evidence type="ECO:0000313" key="4">
    <source>
        <dbReference type="Proteomes" id="UP001345827"/>
    </source>
</evidence>
<evidence type="ECO:0000256" key="2">
    <source>
        <dbReference type="RuleBase" id="RU000363"/>
    </source>
</evidence>
<organism evidence="3 4">
    <name type="scientific">Vermiconidia calcicola</name>
    <dbReference type="NCBI Taxonomy" id="1690605"/>
    <lineage>
        <taxon>Eukaryota</taxon>
        <taxon>Fungi</taxon>
        <taxon>Dikarya</taxon>
        <taxon>Ascomycota</taxon>
        <taxon>Pezizomycotina</taxon>
        <taxon>Dothideomycetes</taxon>
        <taxon>Dothideomycetidae</taxon>
        <taxon>Mycosphaerellales</taxon>
        <taxon>Extremaceae</taxon>
        <taxon>Vermiconidia</taxon>
    </lineage>
</organism>
<protein>
    <submittedName>
        <fullName evidence="3">Uncharacterized protein</fullName>
    </submittedName>
</protein>
<dbReference type="PANTHER" id="PTHR43544">
    <property type="entry name" value="SHORT-CHAIN DEHYDROGENASE/REDUCTASE"/>
    <property type="match status" value="1"/>
</dbReference>
<evidence type="ECO:0000256" key="1">
    <source>
        <dbReference type="ARBA" id="ARBA00006484"/>
    </source>
</evidence>
<comment type="similarity">
    <text evidence="1 2">Belongs to the short-chain dehydrogenases/reductases (SDR) family.</text>
</comment>
<dbReference type="GO" id="GO:0016491">
    <property type="term" value="F:oxidoreductase activity"/>
    <property type="evidence" value="ECO:0007669"/>
    <property type="project" value="TreeGrafter"/>
</dbReference>
<dbReference type="PANTHER" id="PTHR43544:SF36">
    <property type="entry name" value="CHAIN OXIDOREDUCTASE (CSGA), PUTATIVE (AFU_ORTHOLOGUE AFUA_4G00910)-RELATED"/>
    <property type="match status" value="1"/>
</dbReference>
<name>A0AAV9PTT2_9PEZI</name>
<keyword evidence="4" id="KW-1185">Reference proteome</keyword>
<accession>A0AAV9PTT2</accession>
<dbReference type="Gene3D" id="3.40.50.720">
    <property type="entry name" value="NAD(P)-binding Rossmann-like Domain"/>
    <property type="match status" value="1"/>
</dbReference>
<dbReference type="GO" id="GO:0005737">
    <property type="term" value="C:cytoplasm"/>
    <property type="evidence" value="ECO:0007669"/>
    <property type="project" value="TreeGrafter"/>
</dbReference>
<dbReference type="Proteomes" id="UP001345827">
    <property type="component" value="Unassembled WGS sequence"/>
</dbReference>
<reference evidence="3 4" key="1">
    <citation type="submission" date="2023-06" db="EMBL/GenBank/DDBJ databases">
        <title>Black Yeasts Isolated from many extreme environments.</title>
        <authorList>
            <person name="Coleine C."/>
            <person name="Stajich J.E."/>
            <person name="Selbmann L."/>
        </authorList>
    </citation>
    <scope>NUCLEOTIDE SEQUENCE [LARGE SCALE GENOMIC DNA]</scope>
    <source>
        <strain evidence="3 4">CCFEE 5887</strain>
    </source>
</reference>
<evidence type="ECO:0000313" key="3">
    <source>
        <dbReference type="EMBL" id="KAK5529100.1"/>
    </source>
</evidence>
<dbReference type="Pfam" id="PF00106">
    <property type="entry name" value="adh_short"/>
    <property type="match status" value="1"/>
</dbReference>
<dbReference type="InterPro" id="IPR051468">
    <property type="entry name" value="Fungal_SecMetab_SDRs"/>
</dbReference>
<dbReference type="PRINTS" id="PR00081">
    <property type="entry name" value="GDHRDH"/>
</dbReference>
<dbReference type="AlphaFoldDB" id="A0AAV9PTT2"/>
<dbReference type="EMBL" id="JAXLQG010000023">
    <property type="protein sequence ID" value="KAK5529100.1"/>
    <property type="molecule type" value="Genomic_DNA"/>
</dbReference>